<comment type="caution">
    <text evidence="1">The sequence shown here is derived from an EMBL/GenBank/DDBJ whole genome shotgun (WGS) entry which is preliminary data.</text>
</comment>
<name>A0A9Q3IUI9_9BASI</name>
<evidence type="ECO:0000313" key="2">
    <source>
        <dbReference type="Proteomes" id="UP000765509"/>
    </source>
</evidence>
<dbReference type="Proteomes" id="UP000765509">
    <property type="component" value="Unassembled WGS sequence"/>
</dbReference>
<accession>A0A9Q3IUI9</accession>
<sequence length="268" mass="30673">MSDNNNDKEEMHIPLLDGTNYAKWYLCMLFLLRSKELLEVCKNPIGQDASTTARNRWNKLSFEAITLITSRINHHVFLEVVQPETSDEANLLWICINENYASKRNMIKGRVFMNWKKLNYIGDLQSYINSTGKFPLDLQSVSVKLPPEILAYIILGKIDNKSSLTQVVEILTLNDSLLKKPDQVRLRLQEYANLQSAKTIAKEHAPISALISSSEHQFKVTHFCSNGIQNPKRIVIQKILTSDHISKITSKKSKDNLLLLTLQQHMPL</sequence>
<evidence type="ECO:0000313" key="1">
    <source>
        <dbReference type="EMBL" id="MBW0550179.1"/>
    </source>
</evidence>
<gene>
    <name evidence="1" type="ORF">O181_089894</name>
</gene>
<dbReference type="EMBL" id="AVOT02055680">
    <property type="protein sequence ID" value="MBW0550179.1"/>
    <property type="molecule type" value="Genomic_DNA"/>
</dbReference>
<proteinExistence type="predicted"/>
<dbReference type="AlphaFoldDB" id="A0A9Q3IUI9"/>
<organism evidence="1 2">
    <name type="scientific">Austropuccinia psidii MF-1</name>
    <dbReference type="NCBI Taxonomy" id="1389203"/>
    <lineage>
        <taxon>Eukaryota</taxon>
        <taxon>Fungi</taxon>
        <taxon>Dikarya</taxon>
        <taxon>Basidiomycota</taxon>
        <taxon>Pucciniomycotina</taxon>
        <taxon>Pucciniomycetes</taxon>
        <taxon>Pucciniales</taxon>
        <taxon>Sphaerophragmiaceae</taxon>
        <taxon>Austropuccinia</taxon>
    </lineage>
</organism>
<evidence type="ECO:0008006" key="3">
    <source>
        <dbReference type="Google" id="ProtNLM"/>
    </source>
</evidence>
<keyword evidence="2" id="KW-1185">Reference proteome</keyword>
<protein>
    <recommendedName>
        <fullName evidence="3">DUF4219 domain-containing protein</fullName>
    </recommendedName>
</protein>
<reference evidence="1" key="1">
    <citation type="submission" date="2021-03" db="EMBL/GenBank/DDBJ databases">
        <title>Draft genome sequence of rust myrtle Austropuccinia psidii MF-1, a brazilian biotype.</title>
        <authorList>
            <person name="Quecine M.C."/>
            <person name="Pachon D.M.R."/>
            <person name="Bonatelli M.L."/>
            <person name="Correr F.H."/>
            <person name="Franceschini L.M."/>
            <person name="Leite T.F."/>
            <person name="Margarido G.R.A."/>
            <person name="Almeida C.A."/>
            <person name="Ferrarezi J.A."/>
            <person name="Labate C.A."/>
        </authorList>
    </citation>
    <scope>NUCLEOTIDE SEQUENCE</scope>
    <source>
        <strain evidence="1">MF-1</strain>
    </source>
</reference>